<feature type="domain" description="PIN" evidence="1">
    <location>
        <begin position="3"/>
        <end position="114"/>
    </location>
</feature>
<proteinExistence type="predicted"/>
<keyword evidence="3" id="KW-1185">Reference proteome</keyword>
<gene>
    <name evidence="2" type="ORF">FHW18_000540</name>
</gene>
<evidence type="ECO:0000259" key="1">
    <source>
        <dbReference type="Pfam" id="PF01850"/>
    </source>
</evidence>
<evidence type="ECO:0000313" key="3">
    <source>
        <dbReference type="Proteomes" id="UP000542125"/>
    </source>
</evidence>
<sequence>MSVLVDTSVWVDHFRKHNSTLELLMLQDDVLTHPMVIAEIACGTPPSPRLKTLEDLDTLRQVRQASVAEVRDLIERDSLFGMGCRFVDVTLVASTLITPTARLWTKDRRLLELAERYGVAYQARAH</sequence>
<evidence type="ECO:0000313" key="2">
    <source>
        <dbReference type="EMBL" id="NYE81269.1"/>
    </source>
</evidence>
<reference evidence="2 3" key="1">
    <citation type="submission" date="2020-07" db="EMBL/GenBank/DDBJ databases">
        <title>Genomic Encyclopedia of Type Strains, Phase IV (KMG-V): Genome sequencing to study the core and pangenomes of soil and plant-associated prokaryotes.</title>
        <authorList>
            <person name="Whitman W."/>
        </authorList>
    </citation>
    <scope>NUCLEOTIDE SEQUENCE [LARGE SCALE GENOMIC DNA]</scope>
    <source>
        <strain evidence="2 3">SAS40</strain>
    </source>
</reference>
<name>A0A7Y9LIT3_9BURK</name>
<dbReference type="SUPFAM" id="SSF88723">
    <property type="entry name" value="PIN domain-like"/>
    <property type="match status" value="1"/>
</dbReference>
<dbReference type="Pfam" id="PF01850">
    <property type="entry name" value="PIN"/>
    <property type="match status" value="1"/>
</dbReference>
<dbReference type="EMBL" id="JACBYR010000001">
    <property type="protein sequence ID" value="NYE81269.1"/>
    <property type="molecule type" value="Genomic_DNA"/>
</dbReference>
<comment type="caution">
    <text evidence="2">The sequence shown here is derived from an EMBL/GenBank/DDBJ whole genome shotgun (WGS) entry which is preliminary data.</text>
</comment>
<protein>
    <recommendedName>
        <fullName evidence="1">PIN domain-containing protein</fullName>
    </recommendedName>
</protein>
<dbReference type="InterPro" id="IPR029060">
    <property type="entry name" value="PIN-like_dom_sf"/>
</dbReference>
<organism evidence="2 3">
    <name type="scientific">Pigmentiphaga litoralis</name>
    <dbReference type="NCBI Taxonomy" id="516702"/>
    <lineage>
        <taxon>Bacteria</taxon>
        <taxon>Pseudomonadati</taxon>
        <taxon>Pseudomonadota</taxon>
        <taxon>Betaproteobacteria</taxon>
        <taxon>Burkholderiales</taxon>
        <taxon>Alcaligenaceae</taxon>
        <taxon>Pigmentiphaga</taxon>
    </lineage>
</organism>
<dbReference type="Proteomes" id="UP000542125">
    <property type="component" value="Unassembled WGS sequence"/>
</dbReference>
<accession>A0A7Y9LIT3</accession>
<dbReference type="AlphaFoldDB" id="A0A7Y9LIT3"/>
<dbReference type="InterPro" id="IPR002716">
    <property type="entry name" value="PIN_dom"/>
</dbReference>
<dbReference type="Gene3D" id="3.40.50.1010">
    <property type="entry name" value="5'-nuclease"/>
    <property type="match status" value="1"/>
</dbReference>
<dbReference type="RefSeq" id="WP_179583161.1">
    <property type="nucleotide sequence ID" value="NZ_JACBYR010000001.1"/>
</dbReference>